<gene>
    <name evidence="1" type="ORF">pEaSNUABM33_00132</name>
</gene>
<evidence type="ECO:0000313" key="2">
    <source>
        <dbReference type="Proteomes" id="UP000827805"/>
    </source>
</evidence>
<reference evidence="1 2" key="1">
    <citation type="submission" date="2021-06" db="EMBL/GenBank/DDBJ databases">
        <title>Complete genome sequence of Erwinia phage pEa_SNUABM_33.</title>
        <authorList>
            <person name="Kim S.G."/>
            <person name="Park S.C."/>
        </authorList>
    </citation>
    <scope>NUCLEOTIDE SEQUENCE [LARGE SCALE GENOMIC DNA]</scope>
</reference>
<proteinExistence type="predicted"/>
<accession>A0AAE7XLU2</accession>
<dbReference type="EMBL" id="MZ443779">
    <property type="protein sequence ID" value="QZE58008.1"/>
    <property type="molecule type" value="Genomic_DNA"/>
</dbReference>
<name>A0AAE7XLU2_9CAUD</name>
<protein>
    <submittedName>
        <fullName evidence="1">Uncharacterized protein</fullName>
    </submittedName>
</protein>
<keyword evidence="2" id="KW-1185">Reference proteome</keyword>
<organism evidence="1 2">
    <name type="scientific">Erwinia phage pEa_SNUABM_33</name>
    <dbReference type="NCBI Taxonomy" id="2869556"/>
    <lineage>
        <taxon>Viruses</taxon>
        <taxon>Duplodnaviria</taxon>
        <taxon>Heunggongvirae</taxon>
        <taxon>Uroviricota</taxon>
        <taxon>Caudoviricetes</taxon>
        <taxon>Alexandravirus</taxon>
        <taxon>Alexandravirus SNUABM33</taxon>
    </lineage>
</organism>
<sequence>MLEIYLPSGRSDCRISQITADAMSSLFNAQKHKLPELFVDTLQRFTNVKIREMYLEDFRYMLAMFDRNSWPQSHRLYEWRCTTPFFVDMRGERYYDRPKGCKFVEVECNLLNTEEVMRQRVIQHEWRDLPKGLRHPTVQRWIEAELLAEHENRTQVMNAMYIDSDIPLEQTLEYADPIELLEASNYVYVSCELETTHKCNRCFRTYKYTSPIDILGYFRVFSDTSMMNMTLDLASAKNIYVPDDITINKLLYWHSAYVHDKNKAEEQRALALAAQRGRRGG</sequence>
<evidence type="ECO:0000313" key="1">
    <source>
        <dbReference type="EMBL" id="QZE58008.1"/>
    </source>
</evidence>
<dbReference type="Proteomes" id="UP000827805">
    <property type="component" value="Segment"/>
</dbReference>